<feature type="transmembrane region" description="Helical" evidence="1">
    <location>
        <begin position="48"/>
        <end position="68"/>
    </location>
</feature>
<keyword evidence="1" id="KW-0812">Transmembrane</keyword>
<evidence type="ECO:0000313" key="3">
    <source>
        <dbReference type="Proteomes" id="UP000198619"/>
    </source>
</evidence>
<dbReference type="AlphaFoldDB" id="A0A1I1A180"/>
<reference evidence="2 3" key="1">
    <citation type="submission" date="2016-10" db="EMBL/GenBank/DDBJ databases">
        <authorList>
            <person name="de Groot N.N."/>
        </authorList>
    </citation>
    <scope>NUCLEOTIDE SEQUENCE [LARGE SCALE GENOMIC DNA]</scope>
    <source>
        <strain evidence="2 3">DSM 12271</strain>
    </source>
</reference>
<protein>
    <submittedName>
        <fullName evidence="2">Uncharacterized protein</fullName>
    </submittedName>
</protein>
<gene>
    <name evidence="2" type="ORF">SAMN04488528_10278</name>
</gene>
<evidence type="ECO:0000256" key="1">
    <source>
        <dbReference type="SAM" id="Phobius"/>
    </source>
</evidence>
<dbReference type="Proteomes" id="UP000198619">
    <property type="component" value="Unassembled WGS sequence"/>
</dbReference>
<dbReference type="RefSeq" id="WP_090042361.1">
    <property type="nucleotide sequence ID" value="NZ_FOKI01000027.1"/>
</dbReference>
<proteinExistence type="predicted"/>
<sequence>MKKNTLIITLIIISTVNLFSPEISKSLISVNTIFNNEDIAYYIAINSYSRSLNAIYIVISLATLTIYIKSSKNNIF</sequence>
<dbReference type="EMBL" id="FOKI01000027">
    <property type="protein sequence ID" value="SFB30328.1"/>
    <property type="molecule type" value="Genomic_DNA"/>
</dbReference>
<name>A0A1I1A180_9CLOT</name>
<organism evidence="2 3">
    <name type="scientific">Clostridium frigidicarnis</name>
    <dbReference type="NCBI Taxonomy" id="84698"/>
    <lineage>
        <taxon>Bacteria</taxon>
        <taxon>Bacillati</taxon>
        <taxon>Bacillota</taxon>
        <taxon>Clostridia</taxon>
        <taxon>Eubacteriales</taxon>
        <taxon>Clostridiaceae</taxon>
        <taxon>Clostridium</taxon>
    </lineage>
</organism>
<keyword evidence="1" id="KW-1133">Transmembrane helix</keyword>
<evidence type="ECO:0000313" key="2">
    <source>
        <dbReference type="EMBL" id="SFB30328.1"/>
    </source>
</evidence>
<keyword evidence="1" id="KW-0472">Membrane</keyword>
<keyword evidence="3" id="KW-1185">Reference proteome</keyword>
<accession>A0A1I1A180</accession>